<dbReference type="EMBL" id="JAKZBV010000001">
    <property type="protein sequence ID" value="MCH6468638.1"/>
    <property type="molecule type" value="Genomic_DNA"/>
</dbReference>
<keyword evidence="2" id="KW-1185">Reference proteome</keyword>
<dbReference type="SUPFAM" id="SSF50346">
    <property type="entry name" value="PRC-barrel domain"/>
    <property type="match status" value="1"/>
</dbReference>
<gene>
    <name evidence="1" type="ORF">L0M17_01330</name>
</gene>
<name>A0ABS9TW75_9MICC</name>
<dbReference type="Proteomes" id="UP001202922">
    <property type="component" value="Unassembled WGS sequence"/>
</dbReference>
<evidence type="ECO:0000313" key="2">
    <source>
        <dbReference type="Proteomes" id="UP001202922"/>
    </source>
</evidence>
<sequence length="84" mass="9053">MMLTYSRLRGLAVSSDDGRVRGRVLDVIAAPEGDEMVVRALLIVPHRFALLAGRFTPRPKTTTIPASHIVAIDDGGIRLRGSDG</sequence>
<dbReference type="InterPro" id="IPR011033">
    <property type="entry name" value="PRC_barrel-like_sf"/>
</dbReference>
<proteinExistence type="predicted"/>
<comment type="caution">
    <text evidence="1">The sequence shown here is derived from an EMBL/GenBank/DDBJ whole genome shotgun (WGS) entry which is preliminary data.</text>
</comment>
<reference evidence="1 2" key="1">
    <citation type="submission" date="2022-03" db="EMBL/GenBank/DDBJ databases">
        <title>Sinomonas sp. isolated from a soil.</title>
        <authorList>
            <person name="Han J."/>
            <person name="Kim D.-U."/>
        </authorList>
    </citation>
    <scope>NUCLEOTIDE SEQUENCE [LARGE SCALE GENOMIC DNA]</scope>
    <source>
        <strain evidence="1 2">5-5</strain>
    </source>
</reference>
<organism evidence="1 2">
    <name type="scientific">Sinomonas terrae</name>
    <dbReference type="NCBI Taxonomy" id="2908838"/>
    <lineage>
        <taxon>Bacteria</taxon>
        <taxon>Bacillati</taxon>
        <taxon>Actinomycetota</taxon>
        <taxon>Actinomycetes</taxon>
        <taxon>Micrococcales</taxon>
        <taxon>Micrococcaceae</taxon>
        <taxon>Sinomonas</taxon>
    </lineage>
</organism>
<evidence type="ECO:0000313" key="1">
    <source>
        <dbReference type="EMBL" id="MCH6468638.1"/>
    </source>
</evidence>
<evidence type="ECO:0008006" key="3">
    <source>
        <dbReference type="Google" id="ProtNLM"/>
    </source>
</evidence>
<accession>A0ABS9TW75</accession>
<protein>
    <recommendedName>
        <fullName evidence="3">PRC-barrel domain-containing protein</fullName>
    </recommendedName>
</protein>
<dbReference type="RefSeq" id="WP_241050528.1">
    <property type="nucleotide sequence ID" value="NZ_JAKZBV010000001.1"/>
</dbReference>